<dbReference type="Gene3D" id="3.40.1760.10">
    <property type="entry name" value="YfbM-like super family"/>
    <property type="match status" value="1"/>
</dbReference>
<evidence type="ECO:0000313" key="2">
    <source>
        <dbReference type="Proteomes" id="UP000830198"/>
    </source>
</evidence>
<dbReference type="Pfam" id="PF08974">
    <property type="entry name" value="DUF1877"/>
    <property type="match status" value="1"/>
</dbReference>
<keyword evidence="2" id="KW-1185">Reference proteome</keyword>
<dbReference type="Proteomes" id="UP000830198">
    <property type="component" value="Chromosome"/>
</dbReference>
<organism evidence="1 2">
    <name type="scientific">Chitinophaga filiformis</name>
    <name type="common">Myxococcus filiformis</name>
    <name type="synonym">Flexibacter filiformis</name>
    <dbReference type="NCBI Taxonomy" id="104663"/>
    <lineage>
        <taxon>Bacteria</taxon>
        <taxon>Pseudomonadati</taxon>
        <taxon>Bacteroidota</taxon>
        <taxon>Chitinophagia</taxon>
        <taxon>Chitinophagales</taxon>
        <taxon>Chitinophagaceae</taxon>
        <taxon>Chitinophaga</taxon>
    </lineage>
</organism>
<dbReference type="SUPFAM" id="SSF111069">
    <property type="entry name" value="Hypothetical protein yfbM"/>
    <property type="match status" value="1"/>
</dbReference>
<sequence length="197" mass="23081">MGIDLGLIAIPLYKIIEKTTDASYYADIWYEFDEPGLLEEELLEAKANNNSSRAKNLMETIKDWHELLQTYPGQNAKPYRFFSRYRCYSTLGFLLSKHYNARGEPGFHFLNGSAFPALKGDYRSYLDIDEVLRISRILSTVSFKELQELYNYEEVLKNAYKPKGPELFQYIEEEYQELVSFFEHAAALKAYVRILYT</sequence>
<reference evidence="1 2" key="1">
    <citation type="submission" date="2022-04" db="EMBL/GenBank/DDBJ databases">
        <title>The arsenic-methylating capacity of Chitinophaga filiformis YT5 during chitin decomposition.</title>
        <authorList>
            <person name="Chen G."/>
            <person name="Liang Y."/>
        </authorList>
    </citation>
    <scope>NUCLEOTIDE SEQUENCE [LARGE SCALE GENOMIC DNA]</scope>
    <source>
        <strain evidence="1 2">YT5</strain>
    </source>
</reference>
<evidence type="ECO:0000313" key="1">
    <source>
        <dbReference type="EMBL" id="UPK68438.1"/>
    </source>
</evidence>
<name>A0ABY4HZS5_CHIFI</name>
<accession>A0ABY4HZS5</accession>
<dbReference type="EMBL" id="CP095855">
    <property type="protein sequence ID" value="UPK68438.1"/>
    <property type="molecule type" value="Genomic_DNA"/>
</dbReference>
<protein>
    <submittedName>
        <fullName evidence="1">YfbM family protein</fullName>
    </submittedName>
</protein>
<gene>
    <name evidence="1" type="ORF">MYF79_26135</name>
</gene>
<dbReference type="InterPro" id="IPR035944">
    <property type="entry name" value="YfbM-like_sf"/>
</dbReference>
<proteinExistence type="predicted"/>
<dbReference type="RefSeq" id="WP_247810832.1">
    <property type="nucleotide sequence ID" value="NZ_CP095855.1"/>
</dbReference>
<dbReference type="InterPro" id="IPR015068">
    <property type="entry name" value="DUF1877"/>
</dbReference>